<dbReference type="InterPro" id="IPR007865">
    <property type="entry name" value="Aminopep_P_N"/>
</dbReference>
<dbReference type="SMART" id="SM01011">
    <property type="entry name" value="AMP_N"/>
    <property type="match status" value="1"/>
</dbReference>
<accession>A0A6G1HRH0</accession>
<sequence>MSWPLQHLRLAARPVRSWNSSIRYLKCGTARRNGTISAADLKFGQPVYETHPHILGPGEVTPGISALEYAQRRDSLARLLPQNSVAIIPAADIKYRSGAVFYEFHQDPDFFYLTGFNEPEAVAVIANRSSEPVFHLFVRPNNPRSELWEGARSGVQAALDVFNADEASDIGKIEGELPEILNGAEKIFTDLPRSFQTSSQFARYLSGMPLRASNGIAKAFNESTGVVEPLRPLLNQLRARKSEAEIVNMRKAGQISGRAITDAMRRSFSKEKDLAAFLDYQFKINGCDGPAYVPVIAAGQNALSIHYVRNNDVIRPDDMILVDAGGEYGGYIADITRTWPSSGQFSTAQEDLYTAILTVQRQCVSLCREDAQTTLDKLHRMAETGLKESLKQLGFDMTGGALETLFPHHLSHYIGLDVHDSPGYPRTETLLSGHCVTIEPGIYVPDDERWPKAFRGMGIRIEDSVCVRETSPLVFTTEAVKEVVDIEALRH</sequence>
<dbReference type="PANTHER" id="PTHR43226">
    <property type="entry name" value="XAA-PRO AMINOPEPTIDASE 3"/>
    <property type="match status" value="1"/>
</dbReference>
<dbReference type="Proteomes" id="UP000799640">
    <property type="component" value="Unassembled WGS sequence"/>
</dbReference>
<evidence type="ECO:0000256" key="2">
    <source>
        <dbReference type="ARBA" id="ARBA00001936"/>
    </source>
</evidence>
<evidence type="ECO:0000256" key="8">
    <source>
        <dbReference type="ARBA" id="ARBA00022801"/>
    </source>
</evidence>
<organism evidence="13 14">
    <name type="scientific">Trichodelitschia bisporula</name>
    <dbReference type="NCBI Taxonomy" id="703511"/>
    <lineage>
        <taxon>Eukaryota</taxon>
        <taxon>Fungi</taxon>
        <taxon>Dikarya</taxon>
        <taxon>Ascomycota</taxon>
        <taxon>Pezizomycotina</taxon>
        <taxon>Dothideomycetes</taxon>
        <taxon>Dothideomycetes incertae sedis</taxon>
        <taxon>Phaeotrichales</taxon>
        <taxon>Phaeotrichaceae</taxon>
        <taxon>Trichodelitschia</taxon>
    </lineage>
</organism>
<reference evidence="13" key="1">
    <citation type="journal article" date="2020" name="Stud. Mycol.">
        <title>101 Dothideomycetes genomes: a test case for predicting lifestyles and emergence of pathogens.</title>
        <authorList>
            <person name="Haridas S."/>
            <person name="Albert R."/>
            <person name="Binder M."/>
            <person name="Bloem J."/>
            <person name="Labutti K."/>
            <person name="Salamov A."/>
            <person name="Andreopoulos B."/>
            <person name="Baker S."/>
            <person name="Barry K."/>
            <person name="Bills G."/>
            <person name="Bluhm B."/>
            <person name="Cannon C."/>
            <person name="Castanera R."/>
            <person name="Culley D."/>
            <person name="Daum C."/>
            <person name="Ezra D."/>
            <person name="Gonzalez J."/>
            <person name="Henrissat B."/>
            <person name="Kuo A."/>
            <person name="Liang C."/>
            <person name="Lipzen A."/>
            <person name="Lutzoni F."/>
            <person name="Magnuson J."/>
            <person name="Mondo S."/>
            <person name="Nolan M."/>
            <person name="Ohm R."/>
            <person name="Pangilinan J."/>
            <person name="Park H.-J."/>
            <person name="Ramirez L."/>
            <person name="Alfaro M."/>
            <person name="Sun H."/>
            <person name="Tritt A."/>
            <person name="Yoshinaga Y."/>
            <person name="Zwiers L.-H."/>
            <person name="Turgeon B."/>
            <person name="Goodwin S."/>
            <person name="Spatafora J."/>
            <person name="Crous P."/>
            <person name="Grigoriev I."/>
        </authorList>
    </citation>
    <scope>NUCLEOTIDE SEQUENCE</scope>
    <source>
        <strain evidence="13">CBS 262.69</strain>
    </source>
</reference>
<feature type="domain" description="Aminopeptidase P N-terminal" evidence="12">
    <location>
        <begin position="64"/>
        <end position="198"/>
    </location>
</feature>
<evidence type="ECO:0000256" key="11">
    <source>
        <dbReference type="ARBA" id="ARBA00030849"/>
    </source>
</evidence>
<dbReference type="Gene3D" id="3.90.230.10">
    <property type="entry name" value="Creatinase/methionine aminopeptidase superfamily"/>
    <property type="match status" value="1"/>
</dbReference>
<dbReference type="Pfam" id="PF05195">
    <property type="entry name" value="AMP_N"/>
    <property type="match status" value="1"/>
</dbReference>
<dbReference type="InterPro" id="IPR029149">
    <property type="entry name" value="Creatin/AminoP/Spt16_N"/>
</dbReference>
<dbReference type="CDD" id="cd01087">
    <property type="entry name" value="Prolidase"/>
    <property type="match status" value="1"/>
</dbReference>
<dbReference type="SUPFAM" id="SSF53092">
    <property type="entry name" value="Creatinase/prolidase N-terminal domain"/>
    <property type="match status" value="1"/>
</dbReference>
<dbReference type="GO" id="GO:0070006">
    <property type="term" value="F:metalloaminopeptidase activity"/>
    <property type="evidence" value="ECO:0007669"/>
    <property type="project" value="InterPro"/>
</dbReference>
<evidence type="ECO:0000259" key="12">
    <source>
        <dbReference type="SMART" id="SM01011"/>
    </source>
</evidence>
<evidence type="ECO:0000256" key="4">
    <source>
        <dbReference type="ARBA" id="ARBA00008766"/>
    </source>
</evidence>
<keyword evidence="7" id="KW-0479">Metal-binding</keyword>
<dbReference type="InterPro" id="IPR000994">
    <property type="entry name" value="Pept_M24"/>
</dbReference>
<name>A0A6G1HRH0_9PEZI</name>
<dbReference type="EC" id="3.4.11.9" evidence="5"/>
<keyword evidence="14" id="KW-1185">Reference proteome</keyword>
<dbReference type="OrthoDB" id="4215474at2759"/>
<evidence type="ECO:0000256" key="7">
    <source>
        <dbReference type="ARBA" id="ARBA00022723"/>
    </source>
</evidence>
<comment type="catalytic activity">
    <reaction evidence="1">
        <text>Release of any N-terminal amino acid, including proline, that is linked to proline, even from a dipeptide or tripeptide.</text>
        <dbReference type="EC" id="3.4.11.9"/>
    </reaction>
</comment>
<proteinExistence type="inferred from homology"/>
<dbReference type="SUPFAM" id="SSF55920">
    <property type="entry name" value="Creatinase/aminopeptidase"/>
    <property type="match status" value="1"/>
</dbReference>
<dbReference type="GO" id="GO:0005739">
    <property type="term" value="C:mitochondrion"/>
    <property type="evidence" value="ECO:0007669"/>
    <property type="project" value="TreeGrafter"/>
</dbReference>
<evidence type="ECO:0000256" key="9">
    <source>
        <dbReference type="ARBA" id="ARBA00023049"/>
    </source>
</evidence>
<keyword evidence="6" id="KW-0031">Aminopeptidase</keyword>
<comment type="function">
    <text evidence="3">Catalyzes the removal of a penultimate prolyl residue from the N-termini of peptides.</text>
</comment>
<keyword evidence="9" id="KW-0482">Metalloprotease</keyword>
<comment type="cofactor">
    <cofactor evidence="2">
        <name>Mn(2+)</name>
        <dbReference type="ChEBI" id="CHEBI:29035"/>
    </cofactor>
</comment>
<dbReference type="AlphaFoldDB" id="A0A6G1HRH0"/>
<gene>
    <name evidence="13" type="ORF">EJ06DRAFT_86629</name>
</gene>
<dbReference type="EMBL" id="ML996699">
    <property type="protein sequence ID" value="KAF2398653.1"/>
    <property type="molecule type" value="Genomic_DNA"/>
</dbReference>
<dbReference type="InterPro" id="IPR052433">
    <property type="entry name" value="X-Pro_dipept-like"/>
</dbReference>
<dbReference type="Gene3D" id="3.40.350.10">
    <property type="entry name" value="Creatinase/prolidase N-terminal domain"/>
    <property type="match status" value="1"/>
</dbReference>
<dbReference type="Pfam" id="PF00557">
    <property type="entry name" value="Peptidase_M24"/>
    <property type="match status" value="1"/>
</dbReference>
<evidence type="ECO:0000256" key="6">
    <source>
        <dbReference type="ARBA" id="ARBA00022438"/>
    </source>
</evidence>
<evidence type="ECO:0000256" key="1">
    <source>
        <dbReference type="ARBA" id="ARBA00001424"/>
    </source>
</evidence>
<evidence type="ECO:0000313" key="13">
    <source>
        <dbReference type="EMBL" id="KAF2398653.1"/>
    </source>
</evidence>
<dbReference type="GO" id="GO:0030145">
    <property type="term" value="F:manganese ion binding"/>
    <property type="evidence" value="ECO:0007669"/>
    <property type="project" value="InterPro"/>
</dbReference>
<dbReference type="GO" id="GO:0006508">
    <property type="term" value="P:proteolysis"/>
    <property type="evidence" value="ECO:0007669"/>
    <property type="project" value="TreeGrafter"/>
</dbReference>
<keyword evidence="10" id="KW-0464">Manganese</keyword>
<comment type="similarity">
    <text evidence="4">Belongs to the peptidase M24B family.</text>
</comment>
<evidence type="ECO:0000313" key="14">
    <source>
        <dbReference type="Proteomes" id="UP000799640"/>
    </source>
</evidence>
<evidence type="ECO:0000256" key="5">
    <source>
        <dbReference type="ARBA" id="ARBA00012574"/>
    </source>
</evidence>
<protein>
    <recommendedName>
        <fullName evidence="5">Xaa-Pro aminopeptidase</fullName>
        <ecNumber evidence="5">3.4.11.9</ecNumber>
    </recommendedName>
    <alternativeName>
        <fullName evidence="11">Aminoacylproline aminopeptidase</fullName>
    </alternativeName>
</protein>
<dbReference type="InterPro" id="IPR036005">
    <property type="entry name" value="Creatinase/aminopeptidase-like"/>
</dbReference>
<evidence type="ECO:0000256" key="3">
    <source>
        <dbReference type="ARBA" id="ARBA00002443"/>
    </source>
</evidence>
<dbReference type="PANTHER" id="PTHR43226:SF4">
    <property type="entry name" value="XAA-PRO AMINOPEPTIDASE 3"/>
    <property type="match status" value="1"/>
</dbReference>
<evidence type="ECO:0000256" key="10">
    <source>
        <dbReference type="ARBA" id="ARBA00023211"/>
    </source>
</evidence>
<keyword evidence="8" id="KW-0378">Hydrolase</keyword>
<keyword evidence="6" id="KW-0645">Protease</keyword>